<reference evidence="3" key="1">
    <citation type="journal article" date="2019" name="Int. J. Syst. Evol. Microbiol.">
        <title>The Global Catalogue of Microorganisms (GCM) 10K type strain sequencing project: providing services to taxonomists for standard genome sequencing and annotation.</title>
        <authorList>
            <consortium name="The Broad Institute Genomics Platform"/>
            <consortium name="The Broad Institute Genome Sequencing Center for Infectious Disease"/>
            <person name="Wu L."/>
            <person name="Ma J."/>
        </authorList>
    </citation>
    <scope>NUCLEOTIDE SEQUENCE [LARGE SCALE GENOMIC DNA]</scope>
    <source>
        <strain evidence="3">NBRC 106310</strain>
    </source>
</reference>
<dbReference type="Pfam" id="PF00395">
    <property type="entry name" value="SLH"/>
    <property type="match status" value="2"/>
</dbReference>
<feature type="domain" description="SLH" evidence="1">
    <location>
        <begin position="312"/>
        <end position="383"/>
    </location>
</feature>
<feature type="domain" description="SLH" evidence="1">
    <location>
        <begin position="452"/>
        <end position="509"/>
    </location>
</feature>
<accession>A0ABM8FSY0</accession>
<proteinExistence type="predicted"/>
<dbReference type="Proteomes" id="UP001321543">
    <property type="component" value="Chromosome"/>
</dbReference>
<dbReference type="EMBL" id="AP027728">
    <property type="protein sequence ID" value="BDZ38778.1"/>
    <property type="molecule type" value="Genomic_DNA"/>
</dbReference>
<evidence type="ECO:0000313" key="3">
    <source>
        <dbReference type="Proteomes" id="UP001321543"/>
    </source>
</evidence>
<dbReference type="InterPro" id="IPR001119">
    <property type="entry name" value="SLH_dom"/>
</dbReference>
<evidence type="ECO:0000259" key="1">
    <source>
        <dbReference type="PROSITE" id="PS51272"/>
    </source>
</evidence>
<organism evidence="2 3">
    <name type="scientific">Microbacterium suwonense</name>
    <dbReference type="NCBI Taxonomy" id="683047"/>
    <lineage>
        <taxon>Bacteria</taxon>
        <taxon>Bacillati</taxon>
        <taxon>Actinomycetota</taxon>
        <taxon>Actinomycetes</taxon>
        <taxon>Micrococcales</taxon>
        <taxon>Microbacteriaceae</taxon>
        <taxon>Microbacterium</taxon>
    </lineage>
</organism>
<protein>
    <recommendedName>
        <fullName evidence="1">SLH domain-containing protein</fullName>
    </recommendedName>
</protein>
<gene>
    <name evidence="2" type="ORF">GCM10025863_13920</name>
</gene>
<evidence type="ECO:0000313" key="2">
    <source>
        <dbReference type="EMBL" id="BDZ38778.1"/>
    </source>
</evidence>
<dbReference type="PROSITE" id="PS51272">
    <property type="entry name" value="SLH"/>
    <property type="match status" value="3"/>
</dbReference>
<name>A0ABM8FSY0_9MICO</name>
<keyword evidence="3" id="KW-1185">Reference proteome</keyword>
<feature type="domain" description="SLH" evidence="1">
    <location>
        <begin position="384"/>
        <end position="451"/>
    </location>
</feature>
<sequence length="509" mass="53972">MGHRVYVLAPWAGDGEWERWESRACPSESEADDAEVRVSFADKAGTVIASAERWGFGEDALGEQTGFLIHPLTSGESSTRGLLHFTCHHSDGRRDKTVADLPLTISSSTPPSLYATPHQWTISNVVAGQRSPFNAMGFRPGETVRVSFVMPDDATFTAHLPAPPTVVTADGAGGISGTALVPPDWTGDELVLVAAGATSRYVLISWMDQDDISESDVTLTASVVEKSSAPSGRAVQIQLTGDDANASVIVALHSAEEPIVLGSLTTNAAGASSATLVLPPGLAGDYSLWTGTKTGGYRLTSTLISLGASPAQAVSFSDVSGSPGSAKFSEFAVEIAWMAQSGISTGYDVAGGKKEYRPFGTVTRDAMAAFLYRAAGSPAFNAPAKSPFTDVTPSSPFYKEITWLASTGVTTGWELPGGKKEYRPFSNITRDAMAAFLYRFADSPSFTAPARSAFIDVATKQSFYKEIAWLSSTGVSGGWTTGKGKEFRPYNAITRDAMAAFLYRYDHLN</sequence>